<feature type="compositionally biased region" description="Basic and acidic residues" evidence="6">
    <location>
        <begin position="368"/>
        <end position="396"/>
    </location>
</feature>
<sequence>MPEIKIQHVVSYSSQDSNNPAENLLKPDGTHKWKCGKVGEKQSSVVLQFEKASIIHSIDIGNDSSAFVEILVGRSSSDKDFQNITYGLSFIKFHSPPENPAASTTSAMATTNDDLTNPQKIGAFFFRKDEDDVKVGSFFARHKEKPESPPLTVVRVGAAGSIILLKEKNFSSFFVKTKNKRKHDMSDDEDGVEEKKSKLSRSETNPASRSTDEEKSYHRHKDEHEKSKHSRDDEKKEKKSAHRDDTKHRDSSNSHHNNSTTSKSLSKNQELSKGAKPFHKIMDGVVFVLSGFQNPFRGELRDKAIEMGAKYRPDWMDGCTHLVCAFANTPKYAQVKGKGKIVTKHWITDCYKQKTLLHWKRYRLVDNESGKDSEDDKTVESSQDLHKTDSQKKETDPDFMPVKQDESQSDEQSEDDTDDEVRRIKEADAKKKSPGKNYDSVPSSSSLGDSTLPLEQSMNEDDAYDIATDVDEDSGSDGELPELPDFLAGKHFFLYGELSEKERHNLTRYIVAYNGELEDYMNEKVDFVITAEPWDDNFDEALTNYPQLTFVRPRWLYKCYENNKRVPYQPHIVTP</sequence>
<dbReference type="CDD" id="cd17707">
    <property type="entry name" value="BRCT_XRCC1_rpt2"/>
    <property type="match status" value="1"/>
</dbReference>
<dbReference type="InterPro" id="IPR045080">
    <property type="entry name" value="BRCT_XRCC1_rpt1"/>
</dbReference>
<evidence type="ECO:0000313" key="9">
    <source>
        <dbReference type="Proteomes" id="UP000597762"/>
    </source>
</evidence>
<dbReference type="AlphaFoldDB" id="A0A812EV10"/>
<dbReference type="GO" id="GO:0005634">
    <property type="term" value="C:nucleus"/>
    <property type="evidence" value="ECO:0007669"/>
    <property type="project" value="UniProtKB-SubCell"/>
</dbReference>
<keyword evidence="3" id="KW-0227">DNA damage</keyword>
<reference evidence="8" key="1">
    <citation type="submission" date="2021-01" db="EMBL/GenBank/DDBJ databases">
        <authorList>
            <person name="Li R."/>
            <person name="Bekaert M."/>
        </authorList>
    </citation>
    <scope>NUCLEOTIDE SEQUENCE</scope>
    <source>
        <strain evidence="8">Farmed</strain>
    </source>
</reference>
<feature type="region of interest" description="Disordered" evidence="6">
    <location>
        <begin position="178"/>
        <end position="271"/>
    </location>
</feature>
<evidence type="ECO:0000259" key="7">
    <source>
        <dbReference type="PROSITE" id="PS50172"/>
    </source>
</evidence>
<gene>
    <name evidence="8" type="ORF">SPHA_79972</name>
</gene>
<feature type="compositionally biased region" description="Low complexity" evidence="6">
    <location>
        <begin position="439"/>
        <end position="454"/>
    </location>
</feature>
<keyword evidence="5" id="KW-0539">Nucleus</keyword>
<dbReference type="SUPFAM" id="SSF52113">
    <property type="entry name" value="BRCT domain"/>
    <property type="match status" value="2"/>
</dbReference>
<feature type="region of interest" description="Disordered" evidence="6">
    <location>
        <begin position="368"/>
        <end position="457"/>
    </location>
</feature>
<dbReference type="InterPro" id="IPR001357">
    <property type="entry name" value="BRCT_dom"/>
</dbReference>
<name>A0A812EV10_ACAPH</name>
<comment type="caution">
    <text evidence="8">The sequence shown here is derived from an EMBL/GenBank/DDBJ whole genome shotgun (WGS) entry which is preliminary data.</text>
</comment>
<keyword evidence="4" id="KW-0234">DNA repair</keyword>
<dbReference type="InterPro" id="IPR008979">
    <property type="entry name" value="Galactose-bd-like_sf"/>
</dbReference>
<feature type="domain" description="BRCT" evidence="7">
    <location>
        <begin position="277"/>
        <end position="364"/>
    </location>
</feature>
<comment type="subcellular location">
    <subcellularLocation>
        <location evidence="1">Nucleus</location>
    </subcellularLocation>
</comment>
<feature type="domain" description="BRCT" evidence="7">
    <location>
        <begin position="482"/>
        <end position="573"/>
    </location>
</feature>
<evidence type="ECO:0000256" key="4">
    <source>
        <dbReference type="ARBA" id="ARBA00023204"/>
    </source>
</evidence>
<dbReference type="CDD" id="cd17725">
    <property type="entry name" value="BRCT_XRCC1_rpt1"/>
    <property type="match status" value="1"/>
</dbReference>
<evidence type="ECO:0000256" key="2">
    <source>
        <dbReference type="ARBA" id="ARBA00022737"/>
    </source>
</evidence>
<dbReference type="InterPro" id="IPR036420">
    <property type="entry name" value="BRCT_dom_sf"/>
</dbReference>
<dbReference type="PANTHER" id="PTHR11370:SF5">
    <property type="entry name" value="DNA REPAIR PROTEIN XRCC1"/>
    <property type="match status" value="1"/>
</dbReference>
<keyword evidence="9" id="KW-1185">Reference proteome</keyword>
<dbReference type="FunFam" id="3.40.50.10190:FF:000012">
    <property type="entry name" value="X-ray repair cross complementing 1"/>
    <property type="match status" value="1"/>
</dbReference>
<evidence type="ECO:0000313" key="8">
    <source>
        <dbReference type="EMBL" id="CAE1330701.1"/>
    </source>
</evidence>
<dbReference type="EMBL" id="CAHIKZ030005585">
    <property type="protein sequence ID" value="CAE1330701.1"/>
    <property type="molecule type" value="Genomic_DNA"/>
</dbReference>
<evidence type="ECO:0000256" key="6">
    <source>
        <dbReference type="SAM" id="MobiDB-lite"/>
    </source>
</evidence>
<dbReference type="PANTHER" id="PTHR11370">
    <property type="entry name" value="DNA-REPAIR PROTEIN XRCC1"/>
    <property type="match status" value="1"/>
</dbReference>
<evidence type="ECO:0000256" key="3">
    <source>
        <dbReference type="ARBA" id="ARBA00022763"/>
    </source>
</evidence>
<dbReference type="Proteomes" id="UP000597762">
    <property type="component" value="Unassembled WGS sequence"/>
</dbReference>
<evidence type="ECO:0000256" key="1">
    <source>
        <dbReference type="ARBA" id="ARBA00004123"/>
    </source>
</evidence>
<dbReference type="SUPFAM" id="SSF49785">
    <property type="entry name" value="Galactose-binding domain-like"/>
    <property type="match status" value="1"/>
</dbReference>
<feature type="compositionally biased region" description="Acidic residues" evidence="6">
    <location>
        <begin position="407"/>
        <end position="419"/>
    </location>
</feature>
<dbReference type="Gene3D" id="2.60.120.260">
    <property type="entry name" value="Galactose-binding domain-like"/>
    <property type="match status" value="1"/>
</dbReference>
<dbReference type="Pfam" id="PF01834">
    <property type="entry name" value="XRCC1_N"/>
    <property type="match status" value="1"/>
</dbReference>
<organism evidence="8 9">
    <name type="scientific">Acanthosepion pharaonis</name>
    <name type="common">Pharaoh cuttlefish</name>
    <name type="synonym">Sepia pharaonis</name>
    <dbReference type="NCBI Taxonomy" id="158019"/>
    <lineage>
        <taxon>Eukaryota</taxon>
        <taxon>Metazoa</taxon>
        <taxon>Spiralia</taxon>
        <taxon>Lophotrochozoa</taxon>
        <taxon>Mollusca</taxon>
        <taxon>Cephalopoda</taxon>
        <taxon>Coleoidea</taxon>
        <taxon>Decapodiformes</taxon>
        <taxon>Sepiida</taxon>
        <taxon>Sepiina</taxon>
        <taxon>Sepiidae</taxon>
        <taxon>Acanthosepion</taxon>
    </lineage>
</organism>
<feature type="compositionally biased region" description="Low complexity" evidence="6">
    <location>
        <begin position="254"/>
        <end position="268"/>
    </location>
</feature>
<keyword evidence="2" id="KW-0677">Repeat</keyword>
<proteinExistence type="predicted"/>
<dbReference type="PROSITE" id="PS50172">
    <property type="entry name" value="BRCT"/>
    <property type="match status" value="2"/>
</dbReference>
<evidence type="ECO:0000256" key="5">
    <source>
        <dbReference type="ARBA" id="ARBA00023242"/>
    </source>
</evidence>
<dbReference type="GO" id="GO:0003684">
    <property type="term" value="F:damaged DNA binding"/>
    <property type="evidence" value="ECO:0007669"/>
    <property type="project" value="InterPro"/>
</dbReference>
<dbReference type="SMART" id="SM00292">
    <property type="entry name" value="BRCT"/>
    <property type="match status" value="2"/>
</dbReference>
<feature type="compositionally biased region" description="Basic and acidic residues" evidence="6">
    <location>
        <begin position="420"/>
        <end position="431"/>
    </location>
</feature>
<dbReference type="FunFam" id="3.40.50.10190:FF:000008">
    <property type="entry name" value="X-ray repair cross complementing 1"/>
    <property type="match status" value="1"/>
</dbReference>
<dbReference type="Pfam" id="PF00533">
    <property type="entry name" value="BRCT"/>
    <property type="match status" value="2"/>
</dbReference>
<dbReference type="GO" id="GO:0006284">
    <property type="term" value="P:base-excision repair"/>
    <property type="evidence" value="ECO:0007669"/>
    <property type="project" value="InterPro"/>
</dbReference>
<accession>A0A812EV10</accession>
<dbReference type="GO" id="GO:0006303">
    <property type="term" value="P:double-strand break repair via nonhomologous end joining"/>
    <property type="evidence" value="ECO:0007669"/>
    <property type="project" value="InterPro"/>
</dbReference>
<dbReference type="Gene3D" id="3.40.50.10190">
    <property type="entry name" value="BRCT domain"/>
    <property type="match status" value="2"/>
</dbReference>
<dbReference type="OrthoDB" id="25840at2759"/>
<dbReference type="GO" id="GO:0000012">
    <property type="term" value="P:single strand break repair"/>
    <property type="evidence" value="ECO:0007669"/>
    <property type="project" value="InterPro"/>
</dbReference>
<protein>
    <submittedName>
        <fullName evidence="8">XRCC1</fullName>
    </submittedName>
</protein>
<dbReference type="InterPro" id="IPR002706">
    <property type="entry name" value="Xrcc1_N"/>
</dbReference>
<feature type="compositionally biased region" description="Basic and acidic residues" evidence="6">
    <location>
        <begin position="210"/>
        <end position="253"/>
    </location>
</feature>